<dbReference type="EMBL" id="DYUE01000037">
    <property type="protein sequence ID" value="HJG90335.1"/>
    <property type="molecule type" value="Genomic_DNA"/>
</dbReference>
<dbReference type="InterPro" id="IPR043129">
    <property type="entry name" value="ATPase_NBD"/>
</dbReference>
<dbReference type="InterPro" id="IPR012318">
    <property type="entry name" value="HTH_CRP"/>
</dbReference>
<gene>
    <name evidence="3" type="ORF">K8V81_01290</name>
</gene>
<reference evidence="3" key="2">
    <citation type="submission" date="2021-09" db="EMBL/GenBank/DDBJ databases">
        <authorList>
            <person name="Gilroy R."/>
        </authorList>
    </citation>
    <scope>NUCLEOTIDE SEQUENCE</scope>
    <source>
        <strain evidence="3">ChiGjej5B5-22894</strain>
    </source>
</reference>
<evidence type="ECO:0000313" key="4">
    <source>
        <dbReference type="Proteomes" id="UP000742460"/>
    </source>
</evidence>
<dbReference type="InterPro" id="IPR011991">
    <property type="entry name" value="ArsR-like_HTH"/>
</dbReference>
<organism evidence="3 4">
    <name type="scientific">Brachybacterium massiliense</name>
    <dbReference type="NCBI Taxonomy" id="1755098"/>
    <lineage>
        <taxon>Bacteria</taxon>
        <taxon>Bacillati</taxon>
        <taxon>Actinomycetota</taxon>
        <taxon>Actinomycetes</taxon>
        <taxon>Micrococcales</taxon>
        <taxon>Dermabacteraceae</taxon>
        <taxon>Brachybacterium</taxon>
    </lineage>
</organism>
<dbReference type="InterPro" id="IPR036390">
    <property type="entry name" value="WH_DNA-bd_sf"/>
</dbReference>
<accession>A0A921SVT4</accession>
<name>A0A921SVT4_9MICO</name>
<comment type="caution">
    <text evidence="3">The sequence shown here is derived from an EMBL/GenBank/DDBJ whole genome shotgun (WGS) entry which is preliminary data.</text>
</comment>
<dbReference type="Pfam" id="PF13545">
    <property type="entry name" value="HTH_Crp_2"/>
    <property type="match status" value="1"/>
</dbReference>
<dbReference type="InterPro" id="IPR036388">
    <property type="entry name" value="WH-like_DNA-bd_sf"/>
</dbReference>
<comment type="similarity">
    <text evidence="1">Belongs to the ROK (NagC/XylR) family.</text>
</comment>
<evidence type="ECO:0000313" key="3">
    <source>
        <dbReference type="EMBL" id="HJG90335.1"/>
    </source>
</evidence>
<dbReference type="SUPFAM" id="SSF46785">
    <property type="entry name" value="Winged helix' DNA-binding domain"/>
    <property type="match status" value="1"/>
</dbReference>
<reference evidence="3" key="1">
    <citation type="journal article" date="2021" name="PeerJ">
        <title>Extensive microbial diversity within the chicken gut microbiome revealed by metagenomics and culture.</title>
        <authorList>
            <person name="Gilroy R."/>
            <person name="Ravi A."/>
            <person name="Getino M."/>
            <person name="Pursley I."/>
            <person name="Horton D.L."/>
            <person name="Alikhan N.F."/>
            <person name="Baker D."/>
            <person name="Gharbi K."/>
            <person name="Hall N."/>
            <person name="Watson M."/>
            <person name="Adriaenssens E.M."/>
            <person name="Foster-Nyarko E."/>
            <person name="Jarju S."/>
            <person name="Secka A."/>
            <person name="Antonio M."/>
            <person name="Oren A."/>
            <person name="Chaudhuri R.R."/>
            <person name="La Ragione R."/>
            <person name="Hildebrand F."/>
            <person name="Pallen M.J."/>
        </authorList>
    </citation>
    <scope>NUCLEOTIDE SEQUENCE</scope>
    <source>
        <strain evidence="3">ChiGjej5B5-22894</strain>
    </source>
</reference>
<dbReference type="AlphaFoldDB" id="A0A921SVT4"/>
<dbReference type="PANTHER" id="PTHR18964:SF149">
    <property type="entry name" value="BIFUNCTIONAL UDP-N-ACETYLGLUCOSAMINE 2-EPIMERASE_N-ACETYLMANNOSAMINE KINASE"/>
    <property type="match status" value="1"/>
</dbReference>
<dbReference type="GO" id="GO:0006355">
    <property type="term" value="P:regulation of DNA-templated transcription"/>
    <property type="evidence" value="ECO:0007669"/>
    <property type="project" value="InterPro"/>
</dbReference>
<evidence type="ECO:0000259" key="2">
    <source>
        <dbReference type="Pfam" id="PF13545"/>
    </source>
</evidence>
<sequence>MGWQRSAKDRHRDAVLALLHRGHELTRGEISEHLGLTRTTVSDVLVSLRGDGIITVSRARPADGRGRPAEVLRIHPGAVRYIGIEFTHTAVTVCLANAAGEIVASGTTHYEHETGWESRVRTGVALVHALTIDDVHLVPLAGIGIGLPGPNSASWQGFHRGDRIAEPFHLVRARIREVFGEEFAAPVLVDHHIRFAAQEVAAADGRADCSLVYLRLSTGSGGAVLGDGGARRGTNLLAGEIGHMIVDHSDSAQMCRCGRRGCLETVASHDAVLARWRSMIGAAAATDDDTCFEQLRTAVTTGEKEAISLMSDIAETVGRVLGIASLVMDPDQIVIAGEVGALLAPVLPVLREALCRETLTGETLQIRIVATDTEQAARGAITALRAQDPHPDLRTPAWHRPGRFFDLAGGTRVR</sequence>
<protein>
    <submittedName>
        <fullName evidence="3">ROK family transcriptional regulator</fullName>
    </submittedName>
</protein>
<dbReference type="SUPFAM" id="SSF53067">
    <property type="entry name" value="Actin-like ATPase domain"/>
    <property type="match status" value="1"/>
</dbReference>
<dbReference type="Proteomes" id="UP000742460">
    <property type="component" value="Unassembled WGS sequence"/>
</dbReference>
<dbReference type="InterPro" id="IPR000600">
    <property type="entry name" value="ROK"/>
</dbReference>
<feature type="domain" description="HTH crp-type" evidence="2">
    <location>
        <begin position="24"/>
        <end position="58"/>
    </location>
</feature>
<dbReference type="Pfam" id="PF00480">
    <property type="entry name" value="ROK"/>
    <property type="match status" value="1"/>
</dbReference>
<dbReference type="Gene3D" id="1.10.10.10">
    <property type="entry name" value="Winged helix-like DNA-binding domain superfamily/Winged helix DNA-binding domain"/>
    <property type="match status" value="1"/>
</dbReference>
<dbReference type="GO" id="GO:0003677">
    <property type="term" value="F:DNA binding"/>
    <property type="evidence" value="ECO:0007669"/>
    <property type="project" value="InterPro"/>
</dbReference>
<dbReference type="PANTHER" id="PTHR18964">
    <property type="entry name" value="ROK (REPRESSOR, ORF, KINASE) FAMILY"/>
    <property type="match status" value="1"/>
</dbReference>
<proteinExistence type="inferred from homology"/>
<dbReference type="Gene3D" id="3.30.420.40">
    <property type="match status" value="2"/>
</dbReference>
<evidence type="ECO:0000256" key="1">
    <source>
        <dbReference type="ARBA" id="ARBA00006479"/>
    </source>
</evidence>
<dbReference type="CDD" id="cd00090">
    <property type="entry name" value="HTH_ARSR"/>
    <property type="match status" value="1"/>
</dbReference>